<dbReference type="InterPro" id="IPR002104">
    <property type="entry name" value="Integrase_catalytic"/>
</dbReference>
<dbReference type="GO" id="GO:0015074">
    <property type="term" value="P:DNA integration"/>
    <property type="evidence" value="ECO:0007669"/>
    <property type="project" value="InterPro"/>
</dbReference>
<dbReference type="Pfam" id="PF00589">
    <property type="entry name" value="Phage_integrase"/>
    <property type="match status" value="1"/>
</dbReference>
<dbReference type="PROSITE" id="PS51898">
    <property type="entry name" value="TYR_RECOMBINASE"/>
    <property type="match status" value="1"/>
</dbReference>
<dbReference type="GO" id="GO:0003677">
    <property type="term" value="F:DNA binding"/>
    <property type="evidence" value="ECO:0007669"/>
    <property type="project" value="InterPro"/>
</dbReference>
<evidence type="ECO:0000313" key="4">
    <source>
        <dbReference type="Proteomes" id="UP000663842"/>
    </source>
</evidence>
<sequence length="332" mass="37377">MDLQDRSNAFDKAMLKTLKSDETLKITNADIAQDTAITAAQRQLSVYELSNDEAEVEAYISLKTVFDTYKGIQKWNYEEERNGIDNLLIDLCAPKYVKHIATLQMERYITRIATKAAAFKELFDNRIQETKPFLLPSDLYPKKNFVLPLIMSQQQVQQLFAAALTLKERCVVGILYGAGLRISEVANLKIDDIDSASKRIKVCQGKGGKDRFSLLPDSLLQDLRTFYVQENKPPMYLFTSKQTQGAMHSRSLQTTVNSAMKKAGFENKGFTAHTLRHSFATHMLDNGSNIHVIKTLLGHAKIETTMIYLHLQQHIQFGIVSPLDVLNGGANA</sequence>
<feature type="domain" description="Tyr recombinase" evidence="2">
    <location>
        <begin position="146"/>
        <end position="321"/>
    </location>
</feature>
<name>A0A819R579_9BILA</name>
<dbReference type="SUPFAM" id="SSF56349">
    <property type="entry name" value="DNA breaking-rejoining enzymes"/>
    <property type="match status" value="1"/>
</dbReference>
<reference evidence="3" key="1">
    <citation type="submission" date="2021-02" db="EMBL/GenBank/DDBJ databases">
        <authorList>
            <person name="Nowell W R."/>
        </authorList>
    </citation>
    <scope>NUCLEOTIDE SEQUENCE</scope>
</reference>
<protein>
    <recommendedName>
        <fullName evidence="2">Tyr recombinase domain-containing protein</fullName>
    </recommendedName>
</protein>
<dbReference type="InterPro" id="IPR046228">
    <property type="entry name" value="DUF6261"/>
</dbReference>
<gene>
    <name evidence="3" type="ORF">UXM345_LOCUS18344</name>
</gene>
<dbReference type="InterPro" id="IPR013762">
    <property type="entry name" value="Integrase-like_cat_sf"/>
</dbReference>
<dbReference type="InterPro" id="IPR011010">
    <property type="entry name" value="DNA_brk_join_enz"/>
</dbReference>
<comment type="caution">
    <text evidence="3">The sequence shown here is derived from an EMBL/GenBank/DDBJ whole genome shotgun (WGS) entry which is preliminary data.</text>
</comment>
<accession>A0A819R579</accession>
<evidence type="ECO:0000256" key="1">
    <source>
        <dbReference type="ARBA" id="ARBA00023172"/>
    </source>
</evidence>
<dbReference type="PANTHER" id="PTHR30349">
    <property type="entry name" value="PHAGE INTEGRASE-RELATED"/>
    <property type="match status" value="1"/>
</dbReference>
<dbReference type="InterPro" id="IPR050090">
    <property type="entry name" value="Tyrosine_recombinase_XerCD"/>
</dbReference>
<dbReference type="GO" id="GO:0006310">
    <property type="term" value="P:DNA recombination"/>
    <property type="evidence" value="ECO:0007669"/>
    <property type="project" value="UniProtKB-KW"/>
</dbReference>
<dbReference type="Gene3D" id="1.10.443.10">
    <property type="entry name" value="Intergrase catalytic core"/>
    <property type="match status" value="1"/>
</dbReference>
<dbReference type="AlphaFoldDB" id="A0A819R579"/>
<proteinExistence type="predicted"/>
<dbReference type="EMBL" id="CAJOBF010002477">
    <property type="protein sequence ID" value="CAF4036734.1"/>
    <property type="molecule type" value="Genomic_DNA"/>
</dbReference>
<organism evidence="3 4">
    <name type="scientific">Rotaria magnacalcarata</name>
    <dbReference type="NCBI Taxonomy" id="392030"/>
    <lineage>
        <taxon>Eukaryota</taxon>
        <taxon>Metazoa</taxon>
        <taxon>Spiralia</taxon>
        <taxon>Gnathifera</taxon>
        <taxon>Rotifera</taxon>
        <taxon>Eurotatoria</taxon>
        <taxon>Bdelloidea</taxon>
        <taxon>Philodinida</taxon>
        <taxon>Philodinidae</taxon>
        <taxon>Rotaria</taxon>
    </lineage>
</organism>
<keyword evidence="1" id="KW-0233">DNA recombination</keyword>
<evidence type="ECO:0000313" key="3">
    <source>
        <dbReference type="EMBL" id="CAF4036734.1"/>
    </source>
</evidence>
<evidence type="ECO:0000259" key="2">
    <source>
        <dbReference type="PROSITE" id="PS51898"/>
    </source>
</evidence>
<dbReference type="PANTHER" id="PTHR30349:SF64">
    <property type="entry name" value="PROPHAGE INTEGRASE INTD-RELATED"/>
    <property type="match status" value="1"/>
</dbReference>
<dbReference type="Pfam" id="PF19775">
    <property type="entry name" value="DUF6261"/>
    <property type="match status" value="1"/>
</dbReference>
<dbReference type="Proteomes" id="UP000663842">
    <property type="component" value="Unassembled WGS sequence"/>
</dbReference>